<dbReference type="KEGG" id="bid:Bind_2726"/>
<name>B2IJD6_BEII9</name>
<dbReference type="STRING" id="395963.Bind_2726"/>
<keyword evidence="3" id="KW-1185">Reference proteome</keyword>
<dbReference type="InterPro" id="IPR018964">
    <property type="entry name" value="Phage_phiJL001_Gp84_C"/>
</dbReference>
<dbReference type="NCBIfam" id="TIGR02218">
    <property type="entry name" value="phg_TIGR02218"/>
    <property type="match status" value="1"/>
</dbReference>
<evidence type="ECO:0000259" key="1">
    <source>
        <dbReference type="Pfam" id="PF09356"/>
    </source>
</evidence>
<sequence length="288" mass="30891">MKKASPALMAAIDALRVNRDSQALIADCFTFTLSNGLILTTTNADVPVTLNGYVYRADSILVDGLHYKAVTGLEVDQQRITLAARPTDTIGGIPILSALRNGLFDGCRIKRERAFLAAWGTAPIGSVILFVGRVATIDQLGRSTAEITVNSELALLDVQMPRNLYQPHCNHVLYDAGCGLARNAFRADGSVESGSTPFVIQWSASEPAYEQGLVTFTSGVNNGVTATVKWANTAQFGLAYPLDRPPSIGDTFTIYQGCDHTFASCGAKFSNQANFRGFPYVPAPVSAY</sequence>
<reference evidence="3" key="1">
    <citation type="submission" date="2008-03" db="EMBL/GenBank/DDBJ databases">
        <title>Complete sequence of chromosome of Beijerinckia indica subsp. indica ATCC 9039.</title>
        <authorList>
            <consortium name="US DOE Joint Genome Institute"/>
            <person name="Copeland A."/>
            <person name="Lucas S."/>
            <person name="Lapidus A."/>
            <person name="Glavina del Rio T."/>
            <person name="Dalin E."/>
            <person name="Tice H."/>
            <person name="Bruce D."/>
            <person name="Goodwin L."/>
            <person name="Pitluck S."/>
            <person name="LaButti K."/>
            <person name="Schmutz J."/>
            <person name="Larimer F."/>
            <person name="Land M."/>
            <person name="Hauser L."/>
            <person name="Kyrpides N."/>
            <person name="Mikhailova N."/>
            <person name="Dunfield P.F."/>
            <person name="Dedysh S.N."/>
            <person name="Liesack W."/>
            <person name="Saw J.H."/>
            <person name="Alam M."/>
            <person name="Chen Y."/>
            <person name="Murrell J.C."/>
            <person name="Richardson P."/>
        </authorList>
    </citation>
    <scope>NUCLEOTIDE SEQUENCE [LARGE SCALE GENOMIC DNA]</scope>
    <source>
        <strain evidence="3">ATCC 9039 / DSM 1715 / NCIMB 8712</strain>
    </source>
</reference>
<dbReference type="RefSeq" id="WP_012385649.1">
    <property type="nucleotide sequence ID" value="NC_010581.1"/>
</dbReference>
<dbReference type="HOGENOM" id="CLU_080134_0_0_5"/>
<evidence type="ECO:0000313" key="3">
    <source>
        <dbReference type="Proteomes" id="UP000001695"/>
    </source>
</evidence>
<dbReference type="OrthoDB" id="1633386at2"/>
<feature type="domain" description="Bacteriophage phiJL001 Gp84 C-terminal" evidence="1">
    <location>
        <begin position="208"/>
        <end position="283"/>
    </location>
</feature>
<dbReference type="AlphaFoldDB" id="B2IJD6"/>
<protein>
    <recommendedName>
        <fullName evidence="1">Bacteriophage phiJL001 Gp84 C-terminal domain-containing protein</fullName>
    </recommendedName>
</protein>
<evidence type="ECO:0000313" key="2">
    <source>
        <dbReference type="EMBL" id="ACB96298.1"/>
    </source>
</evidence>
<dbReference type="InterPro" id="IPR011928">
    <property type="entry name" value="Phage_phiJL001_Gp84"/>
</dbReference>
<accession>B2IJD6</accession>
<dbReference type="EMBL" id="CP001016">
    <property type="protein sequence ID" value="ACB96298.1"/>
    <property type="molecule type" value="Genomic_DNA"/>
</dbReference>
<reference evidence="2 3" key="2">
    <citation type="journal article" date="2010" name="J. Bacteriol.">
        <title>Complete genome sequence of Beijerinckia indica subsp. indica.</title>
        <authorList>
            <person name="Tamas I."/>
            <person name="Dedysh S.N."/>
            <person name="Liesack W."/>
            <person name="Stott M.B."/>
            <person name="Alam M."/>
            <person name="Murrell J.C."/>
            <person name="Dunfield P.F."/>
        </authorList>
    </citation>
    <scope>NUCLEOTIDE SEQUENCE [LARGE SCALE GENOMIC DNA]</scope>
    <source>
        <strain evidence="3">ATCC 9039 / DSM 1715 / NCIMB 8712</strain>
    </source>
</reference>
<dbReference type="Pfam" id="PF09931">
    <property type="entry name" value="Phage_phiJL001_Gp84_N"/>
    <property type="match status" value="1"/>
</dbReference>
<dbReference type="eggNOG" id="COG5449">
    <property type="taxonomic scope" value="Bacteria"/>
</dbReference>
<organism evidence="2 3">
    <name type="scientific">Beijerinckia indica subsp. indica (strain ATCC 9039 / DSM 1715 / NCIMB 8712)</name>
    <dbReference type="NCBI Taxonomy" id="395963"/>
    <lineage>
        <taxon>Bacteria</taxon>
        <taxon>Pseudomonadati</taxon>
        <taxon>Pseudomonadota</taxon>
        <taxon>Alphaproteobacteria</taxon>
        <taxon>Hyphomicrobiales</taxon>
        <taxon>Beijerinckiaceae</taxon>
        <taxon>Beijerinckia</taxon>
    </lineage>
</organism>
<dbReference type="Proteomes" id="UP000001695">
    <property type="component" value="Chromosome"/>
</dbReference>
<dbReference type="Pfam" id="PF09356">
    <property type="entry name" value="Phage_BR0599"/>
    <property type="match status" value="1"/>
</dbReference>
<gene>
    <name evidence="2" type="ordered locus">Bind_2726</name>
</gene>
<proteinExistence type="predicted"/>